<proteinExistence type="predicted"/>
<dbReference type="OrthoDB" id="7260171at2"/>
<protein>
    <submittedName>
        <fullName evidence="1">Uncharacterized protein</fullName>
    </submittedName>
</protein>
<dbReference type="SUPFAM" id="SSF53335">
    <property type="entry name" value="S-adenosyl-L-methionine-dependent methyltransferases"/>
    <property type="match status" value="1"/>
</dbReference>
<dbReference type="RefSeq" id="WP_108577070.1">
    <property type="nucleotide sequence ID" value="NZ_CP026952.1"/>
</dbReference>
<organism evidence="1 2">
    <name type="scientific">Aeromicrobium chenweiae</name>
    <dbReference type="NCBI Taxonomy" id="2079793"/>
    <lineage>
        <taxon>Bacteria</taxon>
        <taxon>Bacillati</taxon>
        <taxon>Actinomycetota</taxon>
        <taxon>Actinomycetes</taxon>
        <taxon>Propionibacteriales</taxon>
        <taxon>Nocardioidaceae</taxon>
        <taxon>Aeromicrobium</taxon>
    </lineage>
</organism>
<evidence type="ECO:0000313" key="2">
    <source>
        <dbReference type="Proteomes" id="UP000244384"/>
    </source>
</evidence>
<dbReference type="InterPro" id="IPR029063">
    <property type="entry name" value="SAM-dependent_MTases_sf"/>
</dbReference>
<accession>A0A5F2EMC5</accession>
<name>A0A2S0WJG2_9ACTN</name>
<accession>A0A2S0WJG2</accession>
<evidence type="ECO:0000313" key="1">
    <source>
        <dbReference type="EMBL" id="AWB91424.1"/>
    </source>
</evidence>
<keyword evidence="2" id="KW-1185">Reference proteome</keyword>
<dbReference type="AlphaFoldDB" id="A0A2S0WJG2"/>
<sequence>MSAATSMRNRLVDGPDSLAEKYRARRWEQLQTAFPDIEDMTVVDLGGTVSSWRRAPIRPRKVIVLSFEPEGADDVDWIKSHHADACDLPAQHRDLRADLVYSNAVIEHVGGAERRQRFADTVHGLGHHHWIQTPYRYFPIEPHWLFPGFQFLPVPARVAISRRWRLVHTPNRDRQAAVDNVLSVELIGLTELRNLFPSSRIVTERAAGLVKSIIAVR</sequence>
<reference evidence="2" key="1">
    <citation type="submission" date="2018-01" db="EMBL/GenBank/DDBJ databases">
        <authorList>
            <person name="Li J."/>
        </authorList>
    </citation>
    <scope>NUCLEOTIDE SEQUENCE [LARGE SCALE GENOMIC DNA]</scope>
    <source>
        <strain evidence="2">592</strain>
    </source>
</reference>
<gene>
    <name evidence="1" type="ORF">C3E78_03870</name>
</gene>
<dbReference type="EMBL" id="CP026952">
    <property type="protein sequence ID" value="AWB91424.1"/>
    <property type="molecule type" value="Genomic_DNA"/>
</dbReference>
<dbReference type="Proteomes" id="UP000244384">
    <property type="component" value="Chromosome"/>
</dbReference>
<dbReference type="KEGG" id="aez:C3E78_03870"/>